<keyword evidence="2" id="KW-1185">Reference proteome</keyword>
<reference evidence="1 2" key="1">
    <citation type="submission" date="2018-05" db="EMBL/GenBank/DDBJ databases">
        <title>Genomic Encyclopedia of Type Strains, Phase IV (KMG-IV): sequencing the most valuable type-strain genomes for metagenomic binning, comparative biology and taxonomic classification.</title>
        <authorList>
            <person name="Goeker M."/>
        </authorList>
    </citation>
    <scope>NUCLEOTIDE SEQUENCE [LARGE SCALE GENOMIC DNA]</scope>
    <source>
        <strain evidence="1 2">DSM 6462</strain>
    </source>
</reference>
<evidence type="ECO:0000313" key="2">
    <source>
        <dbReference type="Proteomes" id="UP000248021"/>
    </source>
</evidence>
<gene>
    <name evidence="1" type="ORF">C7450_102201</name>
</gene>
<sequence length="76" mass="8619">MNIQHPHDDTEFVTIIGADMTEIHRAFQEQGLSERQFSIVHRTGRHSFTMADADGGQRMFEGRQLIAATYARRTAG</sequence>
<dbReference type="Proteomes" id="UP000248021">
    <property type="component" value="Unassembled WGS sequence"/>
</dbReference>
<accession>A0A2V3UDF2</accession>
<organism evidence="1 2">
    <name type="scientific">Chelatococcus asaccharovorans</name>
    <dbReference type="NCBI Taxonomy" id="28210"/>
    <lineage>
        <taxon>Bacteria</taxon>
        <taxon>Pseudomonadati</taxon>
        <taxon>Pseudomonadota</taxon>
        <taxon>Alphaproteobacteria</taxon>
        <taxon>Hyphomicrobiales</taxon>
        <taxon>Chelatococcaceae</taxon>
        <taxon>Chelatococcus</taxon>
    </lineage>
</organism>
<dbReference type="RefSeq" id="WP_110373438.1">
    <property type="nucleotide sequence ID" value="NZ_CAKNFM010000002.1"/>
</dbReference>
<dbReference type="OrthoDB" id="8451110at2"/>
<dbReference type="EMBL" id="QJJK01000002">
    <property type="protein sequence ID" value="PXW63286.1"/>
    <property type="molecule type" value="Genomic_DNA"/>
</dbReference>
<comment type="caution">
    <text evidence="1">The sequence shown here is derived from an EMBL/GenBank/DDBJ whole genome shotgun (WGS) entry which is preliminary data.</text>
</comment>
<protein>
    <submittedName>
        <fullName evidence="1">Uncharacterized protein</fullName>
    </submittedName>
</protein>
<dbReference type="AlphaFoldDB" id="A0A2V3UDF2"/>
<proteinExistence type="predicted"/>
<name>A0A2V3UDF2_9HYPH</name>
<evidence type="ECO:0000313" key="1">
    <source>
        <dbReference type="EMBL" id="PXW63286.1"/>
    </source>
</evidence>